<dbReference type="Proteomes" id="UP000027834">
    <property type="component" value="Chromosome 1"/>
</dbReference>
<reference evidence="2" key="1">
    <citation type="submission" date="2014-04" db="EMBL/GenBank/DDBJ databases">
        <authorList>
            <person name="Ho Y.-N."/>
            <person name="Huang C.-C."/>
        </authorList>
    </citation>
    <scope>NUCLEOTIDE SEQUENCE</scope>
    <source>
        <strain evidence="2">869T2</strain>
    </source>
</reference>
<dbReference type="RefSeq" id="WP_154233753.1">
    <property type="nucleotide sequence ID" value="NZ_CP072520.1"/>
</dbReference>
<evidence type="ECO:0000256" key="1">
    <source>
        <dbReference type="SAM" id="MobiDB-lite"/>
    </source>
</evidence>
<evidence type="ECO:0000313" key="2">
    <source>
        <dbReference type="EMBL" id="QTO17397.1"/>
    </source>
</evidence>
<keyword evidence="3" id="KW-1185">Reference proteome</keyword>
<proteinExistence type="predicted"/>
<gene>
    <name evidence="2" type="ORF">DT99_009750</name>
</gene>
<feature type="compositionally biased region" description="Basic and acidic residues" evidence="1">
    <location>
        <begin position="19"/>
        <end position="31"/>
    </location>
</feature>
<evidence type="ECO:0000313" key="3">
    <source>
        <dbReference type="Proteomes" id="UP000027834"/>
    </source>
</evidence>
<feature type="region of interest" description="Disordered" evidence="1">
    <location>
        <begin position="1"/>
        <end position="31"/>
    </location>
</feature>
<feature type="compositionally biased region" description="Basic residues" evidence="1">
    <location>
        <begin position="1"/>
        <end position="18"/>
    </location>
</feature>
<accession>A0A8A8CYB7</accession>
<protein>
    <submittedName>
        <fullName evidence="2">Uncharacterized protein</fullName>
    </submittedName>
</protein>
<organism evidence="2 3">
    <name type="scientific">Burkholderia seminalis</name>
    <dbReference type="NCBI Taxonomy" id="488731"/>
    <lineage>
        <taxon>Bacteria</taxon>
        <taxon>Pseudomonadati</taxon>
        <taxon>Pseudomonadota</taxon>
        <taxon>Betaproteobacteria</taxon>
        <taxon>Burkholderiales</taxon>
        <taxon>Burkholderiaceae</taxon>
        <taxon>Burkholderia</taxon>
        <taxon>Burkholderia cepacia complex</taxon>
    </lineage>
</organism>
<dbReference type="AlphaFoldDB" id="A0A8A8CYB7"/>
<name>A0A8A8CYB7_9BURK</name>
<dbReference type="EMBL" id="CP072520">
    <property type="protein sequence ID" value="QTO17397.1"/>
    <property type="molecule type" value="Genomic_DNA"/>
</dbReference>
<reference evidence="2" key="2">
    <citation type="submission" date="2021-03" db="EMBL/GenBank/DDBJ databases">
        <title>Complete genome sequence of Burkholderia seminalis 869T2.</title>
        <authorList>
            <person name="Hung S.-H."/>
            <person name="Huang C.-T."/>
            <person name="Huang C.-C."/>
            <person name="Kuo C.-H."/>
        </authorList>
    </citation>
    <scope>NUCLEOTIDE SEQUENCE</scope>
    <source>
        <strain evidence="2">869T2</strain>
    </source>
</reference>
<sequence>MKWRKKHRAGRIHGRERKRGGFLERRGESVGVQRDDCMKNRALERKEM</sequence>